<dbReference type="Pfam" id="PF08241">
    <property type="entry name" value="Methyltransf_11"/>
    <property type="match status" value="1"/>
</dbReference>
<dbReference type="GO" id="GO:0008757">
    <property type="term" value="F:S-adenosylmethionine-dependent methyltransferase activity"/>
    <property type="evidence" value="ECO:0007669"/>
    <property type="project" value="InterPro"/>
</dbReference>
<evidence type="ECO:0000259" key="1">
    <source>
        <dbReference type="Pfam" id="PF08241"/>
    </source>
</evidence>
<dbReference type="PANTHER" id="PTHR43591">
    <property type="entry name" value="METHYLTRANSFERASE"/>
    <property type="match status" value="1"/>
</dbReference>
<reference evidence="2" key="1">
    <citation type="submission" date="2019-08" db="EMBL/GenBank/DDBJ databases">
        <authorList>
            <person name="Kucharzyk K."/>
            <person name="Murdoch R.W."/>
            <person name="Higgins S."/>
            <person name="Loffler F."/>
        </authorList>
    </citation>
    <scope>NUCLEOTIDE SEQUENCE</scope>
</reference>
<accession>A0A645DTM7</accession>
<proteinExistence type="predicted"/>
<dbReference type="EC" id="2.1.1.163" evidence="2"/>
<dbReference type="InterPro" id="IPR029063">
    <property type="entry name" value="SAM-dependent_MTases_sf"/>
</dbReference>
<name>A0A645DTM7_9ZZZZ</name>
<keyword evidence="2" id="KW-0830">Ubiquinone</keyword>
<dbReference type="SUPFAM" id="SSF53335">
    <property type="entry name" value="S-adenosyl-L-methionine-dependent methyltransferases"/>
    <property type="match status" value="1"/>
</dbReference>
<organism evidence="2">
    <name type="scientific">bioreactor metagenome</name>
    <dbReference type="NCBI Taxonomy" id="1076179"/>
    <lineage>
        <taxon>unclassified sequences</taxon>
        <taxon>metagenomes</taxon>
        <taxon>ecological metagenomes</taxon>
    </lineage>
</organism>
<gene>
    <name evidence="2" type="primary">ubiE_105</name>
    <name evidence="2" type="ORF">SDC9_139821</name>
</gene>
<sequence length="177" mass="19369">MTHKLENPARVEELSPAETLRRIGLKDGDAFCDIGAGTGIFAFAAAQQTHTDVYAVEISRQMLDILEEKKQALGAANVVIKDGVQHVPSASCQVALLCTVLHELHDAQNVLGEIKRVLEKCGVLAVIEFHKRVTGMGPPPELRLSPEQTERLLEPYGFRKTGYFELGGNLYALLFSA</sequence>
<comment type="caution">
    <text evidence="2">The sequence shown here is derived from an EMBL/GenBank/DDBJ whole genome shotgun (WGS) entry which is preliminary data.</text>
</comment>
<keyword evidence="2" id="KW-0489">Methyltransferase</keyword>
<dbReference type="EMBL" id="VSSQ01039591">
    <property type="protein sequence ID" value="MPM92686.1"/>
    <property type="molecule type" value="Genomic_DNA"/>
</dbReference>
<dbReference type="GO" id="GO:0043770">
    <property type="term" value="F:demethylmenaquinone methyltransferase activity"/>
    <property type="evidence" value="ECO:0007669"/>
    <property type="project" value="UniProtKB-EC"/>
</dbReference>
<dbReference type="CDD" id="cd02440">
    <property type="entry name" value="AdoMet_MTases"/>
    <property type="match status" value="1"/>
</dbReference>
<dbReference type="GO" id="GO:0032259">
    <property type="term" value="P:methylation"/>
    <property type="evidence" value="ECO:0007669"/>
    <property type="project" value="UniProtKB-KW"/>
</dbReference>
<dbReference type="InterPro" id="IPR013216">
    <property type="entry name" value="Methyltransf_11"/>
</dbReference>
<dbReference type="PANTHER" id="PTHR43591:SF24">
    <property type="entry name" value="2-METHOXY-6-POLYPRENYL-1,4-BENZOQUINOL METHYLASE, MITOCHONDRIAL"/>
    <property type="match status" value="1"/>
</dbReference>
<dbReference type="AlphaFoldDB" id="A0A645DTM7"/>
<dbReference type="Gene3D" id="3.40.50.150">
    <property type="entry name" value="Vaccinia Virus protein VP39"/>
    <property type="match status" value="1"/>
</dbReference>
<protein>
    <submittedName>
        <fullName evidence="2">Ubiquinone/menaquinone biosynthesis C-methyltransferase UbiE</fullName>
        <ecNumber evidence="2">2.1.1.163</ecNumber>
    </submittedName>
</protein>
<evidence type="ECO:0000313" key="2">
    <source>
        <dbReference type="EMBL" id="MPM92686.1"/>
    </source>
</evidence>
<keyword evidence="2" id="KW-0808">Transferase</keyword>
<feature type="domain" description="Methyltransferase type 11" evidence="1">
    <location>
        <begin position="33"/>
        <end position="125"/>
    </location>
</feature>